<dbReference type="CDD" id="cd07814">
    <property type="entry name" value="SRPBCC_CalC_Aha1-like"/>
    <property type="match status" value="1"/>
</dbReference>
<dbReference type="SUPFAM" id="SSF55961">
    <property type="entry name" value="Bet v1-like"/>
    <property type="match status" value="1"/>
</dbReference>
<dbReference type="Pfam" id="PF08327">
    <property type="entry name" value="AHSA1"/>
    <property type="match status" value="1"/>
</dbReference>
<dbReference type="RefSeq" id="WP_249865542.1">
    <property type="nucleotide sequence ID" value="NZ_CP027059.1"/>
</dbReference>
<accession>A0ABY4RN91</accession>
<protein>
    <recommendedName>
        <fullName evidence="2">Activator of Hsp90 ATPase homologue 1/2-like C-terminal domain-containing protein</fullName>
    </recommendedName>
</protein>
<dbReference type="Proteomes" id="UP001057134">
    <property type="component" value="Chromosome"/>
</dbReference>
<gene>
    <name evidence="3" type="ORF">SK3146_02724</name>
</gene>
<dbReference type="Gene3D" id="3.30.530.20">
    <property type="match status" value="1"/>
</dbReference>
<proteinExistence type="inferred from homology"/>
<sequence>MDNQSPSALPDIRQTLVLNAPIQKVWDAVATAEGIAAWFMPNNFQPVLGYEFQLNAGPFGDSPCTVTELDPPNRLTFRWGKDWTVTFELIQREDKTEFTLIHGGWDADKLTEFGETHRLVRDRMSGGWVGLQKKLQAYVEG</sequence>
<name>A0ABY4RN91_9BACL</name>
<keyword evidence="4" id="KW-1185">Reference proteome</keyword>
<evidence type="ECO:0000259" key="2">
    <source>
        <dbReference type="Pfam" id="PF08327"/>
    </source>
</evidence>
<evidence type="ECO:0000313" key="3">
    <source>
        <dbReference type="EMBL" id="UQZ83537.1"/>
    </source>
</evidence>
<dbReference type="InterPro" id="IPR013538">
    <property type="entry name" value="ASHA1/2-like_C"/>
</dbReference>
<evidence type="ECO:0000256" key="1">
    <source>
        <dbReference type="ARBA" id="ARBA00006817"/>
    </source>
</evidence>
<dbReference type="InterPro" id="IPR023393">
    <property type="entry name" value="START-like_dom_sf"/>
</dbReference>
<feature type="domain" description="Activator of Hsp90 ATPase homologue 1/2-like C-terminal" evidence="2">
    <location>
        <begin position="19"/>
        <end position="140"/>
    </location>
</feature>
<comment type="similarity">
    <text evidence="1">Belongs to the AHA1 family.</text>
</comment>
<organism evidence="3 4">
    <name type="scientific">Paenibacillus konkukensis</name>
    <dbReference type="NCBI Taxonomy" id="2020716"/>
    <lineage>
        <taxon>Bacteria</taxon>
        <taxon>Bacillati</taxon>
        <taxon>Bacillota</taxon>
        <taxon>Bacilli</taxon>
        <taxon>Bacillales</taxon>
        <taxon>Paenibacillaceae</taxon>
        <taxon>Paenibacillus</taxon>
    </lineage>
</organism>
<reference evidence="3" key="1">
    <citation type="submission" date="2018-02" db="EMBL/GenBank/DDBJ databases">
        <authorList>
            <person name="Kim S.-K."/>
            <person name="Jung H.-I."/>
            <person name="Lee S.-W."/>
        </authorList>
    </citation>
    <scope>NUCLEOTIDE SEQUENCE</scope>
    <source>
        <strain evidence="3">SK3146</strain>
    </source>
</reference>
<reference evidence="3" key="2">
    <citation type="journal article" date="2021" name="J Anim Sci Technol">
        <title>Complete genome sequence of Paenibacillus konkukensis sp. nov. SK3146 as a potential probiotic strain.</title>
        <authorList>
            <person name="Jung H.I."/>
            <person name="Park S."/>
            <person name="Niu K.M."/>
            <person name="Lee S.W."/>
            <person name="Kothari D."/>
            <person name="Yi K.J."/>
            <person name="Kim S.K."/>
        </authorList>
    </citation>
    <scope>NUCLEOTIDE SEQUENCE</scope>
    <source>
        <strain evidence="3">SK3146</strain>
    </source>
</reference>
<dbReference type="EMBL" id="CP027059">
    <property type="protein sequence ID" value="UQZ83537.1"/>
    <property type="molecule type" value="Genomic_DNA"/>
</dbReference>
<evidence type="ECO:0000313" key="4">
    <source>
        <dbReference type="Proteomes" id="UP001057134"/>
    </source>
</evidence>